<dbReference type="CDD" id="cd00038">
    <property type="entry name" value="CAP_ED"/>
    <property type="match status" value="1"/>
</dbReference>
<dbReference type="PROSITE" id="PS50042">
    <property type="entry name" value="CNMP_BINDING_3"/>
    <property type="match status" value="1"/>
</dbReference>
<name>A0A210PSM8_MIZYE</name>
<feature type="region of interest" description="Disordered" evidence="1">
    <location>
        <begin position="76"/>
        <end position="98"/>
    </location>
</feature>
<dbReference type="PROSITE" id="PS00889">
    <property type="entry name" value="CNMP_BINDING_2"/>
    <property type="match status" value="1"/>
</dbReference>
<dbReference type="Pfam" id="PF00027">
    <property type="entry name" value="cNMP_binding"/>
    <property type="match status" value="1"/>
</dbReference>
<feature type="domain" description="Cyclic nucleotide-binding" evidence="2">
    <location>
        <begin position="204"/>
        <end position="310"/>
    </location>
</feature>
<dbReference type="Proteomes" id="UP000242188">
    <property type="component" value="Unassembled WGS sequence"/>
</dbReference>
<protein>
    <submittedName>
        <fullName evidence="3">Cyclic nucleotide-binding domain-containing protein 2</fullName>
    </submittedName>
</protein>
<comment type="caution">
    <text evidence="3">The sequence shown here is derived from an EMBL/GenBank/DDBJ whole genome shotgun (WGS) entry which is preliminary data.</text>
</comment>
<dbReference type="PANTHER" id="PTHR23011:SF28">
    <property type="entry name" value="CYCLIC NUCLEOTIDE-BINDING DOMAIN CONTAINING PROTEIN"/>
    <property type="match status" value="1"/>
</dbReference>
<dbReference type="SUPFAM" id="SSF51206">
    <property type="entry name" value="cAMP-binding domain-like"/>
    <property type="match status" value="2"/>
</dbReference>
<accession>A0A210PSM8</accession>
<sequence length="681" mass="79479">MATDRHGYRRERTNISHRENSTSLYYSREQTNFSRISSRNTITPFLITQQQKTKNCWASERKRKCLKSTIRSERRFAKTDENHEKSRVQSNLPDDVEEERKPNVKAINRFRVAILCVRVLVGWLRIIINISDRKTPRTAAEEQWYTLYNSNEARALAFNKALFARERTLAKVPNWAKEILNLDPEDRTEDDCRRLHALLRGLKSFDKFTEKIQLSMCRAFRYIIVEHGRVILRRGHVGFNFYFIFSGSVFVNLEDRNIDGEKFEKTETVLLRGDAFGELALLRDIRRTASITCREVCEMLVVDKDTFSKVCPKIFEEELEEKERFLCHLPLFNSRVWTKETIKRVCTEAQIQEYKTNKVIVVDTDEDWIYVCMEGKCQIIRRVALDVQSSHKKSSEAKRASTPLLSDEVLDILGKLKNIQDKNKQEAESEDLDDELGKERMLDSMSLEYRQDGRRRRLMKSKDKEVVTKKKEVVSKKGPTTLTSLMAQNKKSPDGKDYVYLDIGCLHSKDIFDLFCIMYPSRRPPNSTLILVSLGTRMLRIKRKNFFNTTSHDALLHAKRLAKKDRHPSEEMILRSYQEKTMWDNYKSDVVAEIVGPHLKKNGRFSNISKDQINIIKQRNEQNENLLSTLHRNKVISEVMKTDDDADDESDDETNNYGDIVPQANFVHPHTLNIKAKASAI</sequence>
<dbReference type="PANTHER" id="PTHR23011">
    <property type="entry name" value="CYCLIC NUCLEOTIDE-BINDING DOMAIN CONTAINING PROTEIN"/>
    <property type="match status" value="1"/>
</dbReference>
<organism evidence="3 4">
    <name type="scientific">Mizuhopecten yessoensis</name>
    <name type="common">Japanese scallop</name>
    <name type="synonym">Patinopecten yessoensis</name>
    <dbReference type="NCBI Taxonomy" id="6573"/>
    <lineage>
        <taxon>Eukaryota</taxon>
        <taxon>Metazoa</taxon>
        <taxon>Spiralia</taxon>
        <taxon>Lophotrochozoa</taxon>
        <taxon>Mollusca</taxon>
        <taxon>Bivalvia</taxon>
        <taxon>Autobranchia</taxon>
        <taxon>Pteriomorphia</taxon>
        <taxon>Pectinida</taxon>
        <taxon>Pectinoidea</taxon>
        <taxon>Pectinidae</taxon>
        <taxon>Mizuhopecten</taxon>
    </lineage>
</organism>
<reference evidence="3 4" key="1">
    <citation type="journal article" date="2017" name="Nat. Ecol. Evol.">
        <title>Scallop genome provides insights into evolution of bilaterian karyotype and development.</title>
        <authorList>
            <person name="Wang S."/>
            <person name="Zhang J."/>
            <person name="Jiao W."/>
            <person name="Li J."/>
            <person name="Xun X."/>
            <person name="Sun Y."/>
            <person name="Guo X."/>
            <person name="Huan P."/>
            <person name="Dong B."/>
            <person name="Zhang L."/>
            <person name="Hu X."/>
            <person name="Sun X."/>
            <person name="Wang J."/>
            <person name="Zhao C."/>
            <person name="Wang Y."/>
            <person name="Wang D."/>
            <person name="Huang X."/>
            <person name="Wang R."/>
            <person name="Lv J."/>
            <person name="Li Y."/>
            <person name="Zhang Z."/>
            <person name="Liu B."/>
            <person name="Lu W."/>
            <person name="Hui Y."/>
            <person name="Liang J."/>
            <person name="Zhou Z."/>
            <person name="Hou R."/>
            <person name="Li X."/>
            <person name="Liu Y."/>
            <person name="Li H."/>
            <person name="Ning X."/>
            <person name="Lin Y."/>
            <person name="Zhao L."/>
            <person name="Xing Q."/>
            <person name="Dou J."/>
            <person name="Li Y."/>
            <person name="Mao J."/>
            <person name="Guo H."/>
            <person name="Dou H."/>
            <person name="Li T."/>
            <person name="Mu C."/>
            <person name="Jiang W."/>
            <person name="Fu Q."/>
            <person name="Fu X."/>
            <person name="Miao Y."/>
            <person name="Liu J."/>
            <person name="Yu Q."/>
            <person name="Li R."/>
            <person name="Liao H."/>
            <person name="Li X."/>
            <person name="Kong Y."/>
            <person name="Jiang Z."/>
            <person name="Chourrout D."/>
            <person name="Li R."/>
            <person name="Bao Z."/>
        </authorList>
    </citation>
    <scope>NUCLEOTIDE SEQUENCE [LARGE SCALE GENOMIC DNA]</scope>
    <source>
        <strain evidence="3 4">PY_sf001</strain>
    </source>
</reference>
<dbReference type="InterPro" id="IPR018490">
    <property type="entry name" value="cNMP-bd_dom_sf"/>
</dbReference>
<dbReference type="SMART" id="SM00100">
    <property type="entry name" value="cNMP"/>
    <property type="match status" value="1"/>
</dbReference>
<dbReference type="EMBL" id="NEDP02005525">
    <property type="protein sequence ID" value="OWF39456.1"/>
    <property type="molecule type" value="Genomic_DNA"/>
</dbReference>
<keyword evidence="4" id="KW-1185">Reference proteome</keyword>
<dbReference type="InterPro" id="IPR014710">
    <property type="entry name" value="RmlC-like_jellyroll"/>
</dbReference>
<dbReference type="OrthoDB" id="166212at2759"/>
<evidence type="ECO:0000256" key="1">
    <source>
        <dbReference type="SAM" id="MobiDB-lite"/>
    </source>
</evidence>
<evidence type="ECO:0000313" key="3">
    <source>
        <dbReference type="EMBL" id="OWF39456.1"/>
    </source>
</evidence>
<dbReference type="InterPro" id="IPR000595">
    <property type="entry name" value="cNMP-bd_dom"/>
</dbReference>
<dbReference type="Gene3D" id="2.60.120.10">
    <property type="entry name" value="Jelly Rolls"/>
    <property type="match status" value="2"/>
</dbReference>
<feature type="compositionally biased region" description="Acidic residues" evidence="1">
    <location>
        <begin position="644"/>
        <end position="654"/>
    </location>
</feature>
<dbReference type="STRING" id="6573.A0A210PSM8"/>
<proteinExistence type="predicted"/>
<evidence type="ECO:0000259" key="2">
    <source>
        <dbReference type="PROSITE" id="PS50042"/>
    </source>
</evidence>
<gene>
    <name evidence="3" type="ORF">KP79_PYT19856</name>
</gene>
<evidence type="ECO:0000313" key="4">
    <source>
        <dbReference type="Proteomes" id="UP000242188"/>
    </source>
</evidence>
<feature type="region of interest" description="Disordered" evidence="1">
    <location>
        <begin position="641"/>
        <end position="662"/>
    </location>
</feature>
<feature type="compositionally biased region" description="Basic and acidic residues" evidence="1">
    <location>
        <begin position="76"/>
        <end position="87"/>
    </location>
</feature>
<dbReference type="AlphaFoldDB" id="A0A210PSM8"/>
<dbReference type="InterPro" id="IPR018488">
    <property type="entry name" value="cNMP-bd_CS"/>
</dbReference>